<dbReference type="InterPro" id="IPR036047">
    <property type="entry name" value="F-box-like_dom_sf"/>
</dbReference>
<dbReference type="Pfam" id="PF07734">
    <property type="entry name" value="FBA_1"/>
    <property type="match status" value="1"/>
</dbReference>
<accession>A0A328DB67</accession>
<evidence type="ECO:0000259" key="1">
    <source>
        <dbReference type="PROSITE" id="PS50181"/>
    </source>
</evidence>
<sequence>MSDIPSEIVADFLSRVPALSLLRFRSVSKSWRSMIDSPHFIKMHLNRTLQTNSDRKLILRSCYLYSADFDLLEKTNHADYTELDYPLKLDDIGINVVGSCHGILCLDGGVEDKDIVLWNPTTRKQYALPFSEFEFPGDDFFSTSRLVYGFGYDKVSDDYKVLRIIQSYDCESEVKVFSMKSKSWRKIDCFPYYLKFKRVNGVLASGSLHWVVCSDADADTEYFIAAFDLETEEYRLVPQPDYPRRKRKFHMNVLALGGYLCMMCNYHKSKCVDIWVMKNYPAKESWTKFLTIRESDTNAKSFDYVTPVAYSRSGREVFMVLDDMLPLWYDLEKRQISYTTFSISESLNFMEHHVCFGSLVKLDSGIAGSAERVPDRREVVASRRGAKKKGNKKSDNFLSEGFKLVL</sequence>
<dbReference type="EMBL" id="NQVE01000161">
    <property type="protein sequence ID" value="RAL42995.1"/>
    <property type="molecule type" value="Genomic_DNA"/>
</dbReference>
<evidence type="ECO:0000313" key="2">
    <source>
        <dbReference type="EMBL" id="RAL42995.1"/>
    </source>
</evidence>
<dbReference type="InterPro" id="IPR017451">
    <property type="entry name" value="F-box-assoc_interact_dom"/>
</dbReference>
<dbReference type="InterPro" id="IPR011043">
    <property type="entry name" value="Gal_Oxase/kelch_b-propeller"/>
</dbReference>
<proteinExistence type="predicted"/>
<dbReference type="SMART" id="SM00256">
    <property type="entry name" value="FBOX"/>
    <property type="match status" value="1"/>
</dbReference>
<dbReference type="SUPFAM" id="SSF50965">
    <property type="entry name" value="Galactose oxidase, central domain"/>
    <property type="match status" value="1"/>
</dbReference>
<dbReference type="AlphaFoldDB" id="A0A328DB67"/>
<dbReference type="CDD" id="cd22157">
    <property type="entry name" value="F-box_AtFBW1-like"/>
    <property type="match status" value="1"/>
</dbReference>
<dbReference type="PROSITE" id="PS50181">
    <property type="entry name" value="FBOX"/>
    <property type="match status" value="1"/>
</dbReference>
<dbReference type="NCBIfam" id="TIGR01640">
    <property type="entry name" value="F_box_assoc_1"/>
    <property type="match status" value="1"/>
</dbReference>
<dbReference type="Proteomes" id="UP000249390">
    <property type="component" value="Unassembled WGS sequence"/>
</dbReference>
<evidence type="ECO:0000313" key="3">
    <source>
        <dbReference type="Proteomes" id="UP000249390"/>
    </source>
</evidence>
<dbReference type="SUPFAM" id="SSF81383">
    <property type="entry name" value="F-box domain"/>
    <property type="match status" value="1"/>
</dbReference>
<gene>
    <name evidence="2" type="ORF">DM860_009777</name>
</gene>
<organism evidence="2 3">
    <name type="scientific">Cuscuta australis</name>
    <dbReference type="NCBI Taxonomy" id="267555"/>
    <lineage>
        <taxon>Eukaryota</taxon>
        <taxon>Viridiplantae</taxon>
        <taxon>Streptophyta</taxon>
        <taxon>Embryophyta</taxon>
        <taxon>Tracheophyta</taxon>
        <taxon>Spermatophyta</taxon>
        <taxon>Magnoliopsida</taxon>
        <taxon>eudicotyledons</taxon>
        <taxon>Gunneridae</taxon>
        <taxon>Pentapetalae</taxon>
        <taxon>asterids</taxon>
        <taxon>lamiids</taxon>
        <taxon>Solanales</taxon>
        <taxon>Convolvulaceae</taxon>
        <taxon>Cuscuteae</taxon>
        <taxon>Cuscuta</taxon>
        <taxon>Cuscuta subgen. Grammica</taxon>
        <taxon>Cuscuta sect. Cleistogrammica</taxon>
    </lineage>
</organism>
<comment type="caution">
    <text evidence="2">The sequence shown here is derived from an EMBL/GenBank/DDBJ whole genome shotgun (WGS) entry which is preliminary data.</text>
</comment>
<dbReference type="InterPro" id="IPR050796">
    <property type="entry name" value="SCF_F-box_component"/>
</dbReference>
<dbReference type="InterPro" id="IPR006527">
    <property type="entry name" value="F-box-assoc_dom_typ1"/>
</dbReference>
<dbReference type="Gene3D" id="1.20.1280.50">
    <property type="match status" value="1"/>
</dbReference>
<dbReference type="PANTHER" id="PTHR31672:SF13">
    <property type="entry name" value="F-BOX PROTEIN CPR30-LIKE"/>
    <property type="match status" value="1"/>
</dbReference>
<protein>
    <recommendedName>
        <fullName evidence="1">F-box domain-containing protein</fullName>
    </recommendedName>
</protein>
<feature type="domain" description="F-box" evidence="1">
    <location>
        <begin position="1"/>
        <end position="43"/>
    </location>
</feature>
<dbReference type="Pfam" id="PF00646">
    <property type="entry name" value="F-box"/>
    <property type="match status" value="1"/>
</dbReference>
<dbReference type="InterPro" id="IPR001810">
    <property type="entry name" value="F-box_dom"/>
</dbReference>
<keyword evidence="3" id="KW-1185">Reference proteome</keyword>
<reference evidence="2 3" key="1">
    <citation type="submission" date="2018-06" db="EMBL/GenBank/DDBJ databases">
        <title>The Genome of Cuscuta australis (Dodder) Provides Insight into the Evolution of Plant Parasitism.</title>
        <authorList>
            <person name="Liu H."/>
        </authorList>
    </citation>
    <scope>NUCLEOTIDE SEQUENCE [LARGE SCALE GENOMIC DNA]</scope>
    <source>
        <strain evidence="3">cv. Yunnan</strain>
        <tissue evidence="2">Vines</tissue>
    </source>
</reference>
<name>A0A328DB67_9ASTE</name>
<dbReference type="PANTHER" id="PTHR31672">
    <property type="entry name" value="BNACNNG10540D PROTEIN"/>
    <property type="match status" value="1"/>
</dbReference>